<proteinExistence type="predicted"/>
<evidence type="ECO:0000256" key="1">
    <source>
        <dbReference type="SAM" id="MobiDB-lite"/>
    </source>
</evidence>
<keyword evidence="2" id="KW-0472">Membrane</keyword>
<name>A0A841BUP3_9ACTN</name>
<dbReference type="Proteomes" id="UP000587527">
    <property type="component" value="Unassembled WGS sequence"/>
</dbReference>
<reference evidence="3 4" key="1">
    <citation type="submission" date="2020-08" db="EMBL/GenBank/DDBJ databases">
        <title>Sequencing the genomes of 1000 actinobacteria strains.</title>
        <authorList>
            <person name="Klenk H.-P."/>
        </authorList>
    </citation>
    <scope>NUCLEOTIDE SEQUENCE [LARGE SCALE GENOMIC DNA]</scope>
    <source>
        <strain evidence="3 4">DSM 45362</strain>
    </source>
</reference>
<gene>
    <name evidence="3" type="ORF">F4553_003850</name>
</gene>
<keyword evidence="2" id="KW-0812">Transmembrane</keyword>
<evidence type="ECO:0000313" key="3">
    <source>
        <dbReference type="EMBL" id="MBB5870471.1"/>
    </source>
</evidence>
<feature type="region of interest" description="Disordered" evidence="1">
    <location>
        <begin position="1"/>
        <end position="23"/>
    </location>
</feature>
<accession>A0A841BUP3</accession>
<dbReference type="AlphaFoldDB" id="A0A841BUP3"/>
<dbReference type="EMBL" id="JACHMN010000002">
    <property type="protein sequence ID" value="MBB5870471.1"/>
    <property type="molecule type" value="Genomic_DNA"/>
</dbReference>
<evidence type="ECO:0000256" key="2">
    <source>
        <dbReference type="SAM" id="Phobius"/>
    </source>
</evidence>
<keyword evidence="2" id="KW-1133">Transmembrane helix</keyword>
<feature type="transmembrane region" description="Helical" evidence="2">
    <location>
        <begin position="49"/>
        <end position="70"/>
    </location>
</feature>
<dbReference type="RefSeq" id="WP_184837884.1">
    <property type="nucleotide sequence ID" value="NZ_JACHMN010000002.1"/>
</dbReference>
<organism evidence="3 4">
    <name type="scientific">Allocatelliglobosispora scoriae</name>
    <dbReference type="NCBI Taxonomy" id="643052"/>
    <lineage>
        <taxon>Bacteria</taxon>
        <taxon>Bacillati</taxon>
        <taxon>Actinomycetota</taxon>
        <taxon>Actinomycetes</taxon>
        <taxon>Micromonosporales</taxon>
        <taxon>Micromonosporaceae</taxon>
        <taxon>Allocatelliglobosispora</taxon>
    </lineage>
</organism>
<sequence>MGDYAGPPTGVPAPKGWQPPLAALTEPPRILPEQDHAAIDEIERSARNVTLAVAAGALLILIAVLCSFALRS</sequence>
<evidence type="ECO:0008006" key="5">
    <source>
        <dbReference type="Google" id="ProtNLM"/>
    </source>
</evidence>
<keyword evidence="4" id="KW-1185">Reference proteome</keyword>
<protein>
    <recommendedName>
        <fullName evidence="5">Translation initiation factor 2</fullName>
    </recommendedName>
</protein>
<comment type="caution">
    <text evidence="3">The sequence shown here is derived from an EMBL/GenBank/DDBJ whole genome shotgun (WGS) entry which is preliminary data.</text>
</comment>
<evidence type="ECO:0000313" key="4">
    <source>
        <dbReference type="Proteomes" id="UP000587527"/>
    </source>
</evidence>